<dbReference type="Proteomes" id="UP000053675">
    <property type="component" value="Unassembled WGS sequence"/>
</dbReference>
<feature type="transmembrane region" description="Helical" evidence="7">
    <location>
        <begin position="46"/>
        <end position="68"/>
    </location>
</feature>
<protein>
    <submittedName>
        <fullName evidence="8">Na+/proline symporter</fullName>
    </submittedName>
</protein>
<feature type="transmembrane region" description="Helical" evidence="7">
    <location>
        <begin position="406"/>
        <end position="426"/>
    </location>
</feature>
<evidence type="ECO:0000256" key="4">
    <source>
        <dbReference type="ARBA" id="ARBA00022989"/>
    </source>
</evidence>
<feature type="transmembrane region" description="Helical" evidence="7">
    <location>
        <begin position="184"/>
        <end position="205"/>
    </location>
</feature>
<feature type="transmembrane region" description="Helical" evidence="7">
    <location>
        <begin position="256"/>
        <end position="275"/>
    </location>
</feature>
<dbReference type="RefSeq" id="WP_036478487.1">
    <property type="nucleotide sequence ID" value="NZ_JMQM01000001.1"/>
</dbReference>
<dbReference type="InterPro" id="IPR038377">
    <property type="entry name" value="Na/Glc_symporter_sf"/>
</dbReference>
<name>A0A084U7Q8_9HYPH</name>
<dbReference type="STRING" id="472175.EL18_00008"/>
<feature type="transmembrane region" description="Helical" evidence="7">
    <location>
        <begin position="141"/>
        <end position="163"/>
    </location>
</feature>
<feature type="transmembrane region" description="Helical" evidence="7">
    <location>
        <begin position="74"/>
        <end position="97"/>
    </location>
</feature>
<keyword evidence="3 7" id="KW-0812">Transmembrane</keyword>
<dbReference type="Gene3D" id="1.20.1730.10">
    <property type="entry name" value="Sodium/glucose cotransporter"/>
    <property type="match status" value="1"/>
</dbReference>
<evidence type="ECO:0000256" key="1">
    <source>
        <dbReference type="ARBA" id="ARBA00004141"/>
    </source>
</evidence>
<evidence type="ECO:0000256" key="7">
    <source>
        <dbReference type="SAM" id="Phobius"/>
    </source>
</evidence>
<sequence>MHSPADILELAPIVFVLFAPLAYALVRARDTTRADFIFNSGRTGTLATVAGIVCGNIGAGTFVALLLFSDASPILGVSLATAYALGLVICAAIAPAVHRRSKLYGVHGLVDLIVAAHGVHHPLAIWAPTAFVFLLRTAVQLLALAAILTTIMPVSNLVALILASGLTGIYTAIGGYRVATETDVFQAAVILVGIGVLTVANLGGMPQVDNLFDLGPYKFPLLVGIWLFIPVSAVLAIDNWQRMATAREPAVARRAFLLAAPLCLFCYMGIVWLGLKGHAGEEVLAVLRVTMPAHWTWLADVMLIAVLMSTMDTFVMPLVTSLERTRYTLRQLRLTVLMLFAALTVAAYAMGPLLNSIIAAFSSLVVFLPAVLAALMWRRLSAAAAIASLNLGVAVSLILVGIDLNFAAFAGFAAAVFTYGVAWALARRREARSCGSSEVLESSG</sequence>
<dbReference type="PATRIC" id="fig|472175.3.peg.7"/>
<feature type="transmembrane region" description="Helical" evidence="7">
    <location>
        <begin position="6"/>
        <end position="26"/>
    </location>
</feature>
<dbReference type="InterPro" id="IPR001734">
    <property type="entry name" value="Na/solute_symporter"/>
</dbReference>
<feature type="transmembrane region" description="Helical" evidence="7">
    <location>
        <begin position="332"/>
        <end position="351"/>
    </location>
</feature>
<reference evidence="8 9" key="1">
    <citation type="submission" date="2014-05" db="EMBL/GenBank/DDBJ databases">
        <title>Draft Genome Sequence of Nitratireductor basaltis Strain UMTGB225, A Marine Bacterium Isolated from Green Barrel Tunicate.</title>
        <authorList>
            <person name="Gan H.Y."/>
        </authorList>
    </citation>
    <scope>NUCLEOTIDE SEQUENCE [LARGE SCALE GENOMIC DNA]</scope>
    <source>
        <strain evidence="8 9">UMTGB225</strain>
    </source>
</reference>
<keyword evidence="9" id="KW-1185">Reference proteome</keyword>
<dbReference type="EMBL" id="JMQM01000001">
    <property type="protein sequence ID" value="KFB08994.1"/>
    <property type="molecule type" value="Genomic_DNA"/>
</dbReference>
<organism evidence="8 9">
    <name type="scientific">Nitratireductor basaltis</name>
    <dbReference type="NCBI Taxonomy" id="472175"/>
    <lineage>
        <taxon>Bacteria</taxon>
        <taxon>Pseudomonadati</taxon>
        <taxon>Pseudomonadota</taxon>
        <taxon>Alphaproteobacteria</taxon>
        <taxon>Hyphomicrobiales</taxon>
        <taxon>Phyllobacteriaceae</taxon>
        <taxon>Nitratireductor</taxon>
    </lineage>
</organism>
<feature type="transmembrane region" description="Helical" evidence="7">
    <location>
        <begin position="295"/>
        <end position="320"/>
    </location>
</feature>
<comment type="caution">
    <text evidence="8">The sequence shown here is derived from an EMBL/GenBank/DDBJ whole genome shotgun (WGS) entry which is preliminary data.</text>
</comment>
<comment type="subcellular location">
    <subcellularLocation>
        <location evidence="1">Membrane</location>
        <topology evidence="1">Multi-pass membrane protein</topology>
    </subcellularLocation>
</comment>
<gene>
    <name evidence="8" type="ORF">EL18_00008</name>
</gene>
<evidence type="ECO:0000256" key="3">
    <source>
        <dbReference type="ARBA" id="ARBA00022692"/>
    </source>
</evidence>
<feature type="transmembrane region" description="Helical" evidence="7">
    <location>
        <begin position="109"/>
        <end position="135"/>
    </location>
</feature>
<proteinExistence type="inferred from homology"/>
<feature type="transmembrane region" description="Helical" evidence="7">
    <location>
        <begin position="382"/>
        <end position="400"/>
    </location>
</feature>
<dbReference type="OrthoDB" id="8029275at2"/>
<evidence type="ECO:0000313" key="8">
    <source>
        <dbReference type="EMBL" id="KFB08994.1"/>
    </source>
</evidence>
<dbReference type="GO" id="GO:0016020">
    <property type="term" value="C:membrane"/>
    <property type="evidence" value="ECO:0007669"/>
    <property type="project" value="UniProtKB-SubCell"/>
</dbReference>
<evidence type="ECO:0000256" key="2">
    <source>
        <dbReference type="ARBA" id="ARBA00006434"/>
    </source>
</evidence>
<evidence type="ECO:0000313" key="9">
    <source>
        <dbReference type="Proteomes" id="UP000053675"/>
    </source>
</evidence>
<dbReference type="eggNOG" id="COG0591">
    <property type="taxonomic scope" value="Bacteria"/>
</dbReference>
<dbReference type="AlphaFoldDB" id="A0A084U7Q8"/>
<accession>A0A084U7Q8</accession>
<comment type="similarity">
    <text evidence="2 6">Belongs to the sodium:solute symporter (SSF) (TC 2.A.21) family.</text>
</comment>
<feature type="transmembrane region" description="Helical" evidence="7">
    <location>
        <begin position="357"/>
        <end position="375"/>
    </location>
</feature>
<evidence type="ECO:0000256" key="6">
    <source>
        <dbReference type="RuleBase" id="RU362091"/>
    </source>
</evidence>
<dbReference type="Pfam" id="PF00474">
    <property type="entry name" value="SSF"/>
    <property type="match status" value="1"/>
</dbReference>
<keyword evidence="5 7" id="KW-0472">Membrane</keyword>
<keyword evidence="4 7" id="KW-1133">Transmembrane helix</keyword>
<evidence type="ECO:0000256" key="5">
    <source>
        <dbReference type="ARBA" id="ARBA00023136"/>
    </source>
</evidence>
<feature type="transmembrane region" description="Helical" evidence="7">
    <location>
        <begin position="217"/>
        <end position="236"/>
    </location>
</feature>
<dbReference type="GO" id="GO:0022857">
    <property type="term" value="F:transmembrane transporter activity"/>
    <property type="evidence" value="ECO:0007669"/>
    <property type="project" value="InterPro"/>
</dbReference>
<dbReference type="PROSITE" id="PS50283">
    <property type="entry name" value="NA_SOLUT_SYMP_3"/>
    <property type="match status" value="1"/>
</dbReference>